<reference evidence="7 8" key="1">
    <citation type="submission" date="2024-03" db="EMBL/GenBank/DDBJ databases">
        <title>Genome-scale model development and genomic sequencing of the oleaginous clade Lipomyces.</title>
        <authorList>
            <consortium name="Lawrence Berkeley National Laboratory"/>
            <person name="Czajka J.J."/>
            <person name="Han Y."/>
            <person name="Kim J."/>
            <person name="Mondo S.J."/>
            <person name="Hofstad B.A."/>
            <person name="Robles A."/>
            <person name="Haridas S."/>
            <person name="Riley R."/>
            <person name="LaButti K."/>
            <person name="Pangilinan J."/>
            <person name="Andreopoulos W."/>
            <person name="Lipzen A."/>
            <person name="Yan J."/>
            <person name="Wang M."/>
            <person name="Ng V."/>
            <person name="Grigoriev I.V."/>
            <person name="Spatafora J.W."/>
            <person name="Magnuson J.K."/>
            <person name="Baker S.E."/>
            <person name="Pomraning K.R."/>
        </authorList>
    </citation>
    <scope>NUCLEOTIDE SEQUENCE [LARGE SCALE GENOMIC DNA]</scope>
    <source>
        <strain evidence="7 8">Phaff 52-87</strain>
    </source>
</reference>
<keyword evidence="5" id="KW-0472">Membrane</keyword>
<accession>A0ABR1F8W6</accession>
<evidence type="ECO:0000256" key="2">
    <source>
        <dbReference type="ARBA" id="ARBA00010913"/>
    </source>
</evidence>
<dbReference type="EMBL" id="JBBJBU010000003">
    <property type="protein sequence ID" value="KAK7206207.1"/>
    <property type="molecule type" value="Genomic_DNA"/>
</dbReference>
<keyword evidence="8" id="KW-1185">Reference proteome</keyword>
<proteinExistence type="inferred from homology"/>
<dbReference type="Pfam" id="PF01103">
    <property type="entry name" value="Omp85"/>
    <property type="match status" value="1"/>
</dbReference>
<evidence type="ECO:0000256" key="1">
    <source>
        <dbReference type="ARBA" id="ARBA00004374"/>
    </source>
</evidence>
<evidence type="ECO:0000313" key="8">
    <source>
        <dbReference type="Proteomes" id="UP001498771"/>
    </source>
</evidence>
<comment type="caution">
    <text evidence="7">The sequence shown here is derived from an EMBL/GenBank/DDBJ whole genome shotgun (WGS) entry which is preliminary data.</text>
</comment>
<dbReference type="PANTHER" id="PTHR12815:SF18">
    <property type="entry name" value="SORTING AND ASSEMBLY MACHINERY COMPONENT 50 HOMOLOG"/>
    <property type="match status" value="1"/>
</dbReference>
<evidence type="ECO:0000256" key="5">
    <source>
        <dbReference type="ARBA" id="ARBA00023136"/>
    </source>
</evidence>
<keyword evidence="3" id="KW-1134">Transmembrane beta strand</keyword>
<dbReference type="PANTHER" id="PTHR12815">
    <property type="entry name" value="SORTING AND ASSEMBLY MACHINERY SAMM50 PROTEIN FAMILY MEMBER"/>
    <property type="match status" value="1"/>
</dbReference>
<name>A0ABR1F8W6_9ASCO</name>
<dbReference type="Gene3D" id="2.40.160.50">
    <property type="entry name" value="membrane protein fhac: a member of the omp85/tpsb transporter family"/>
    <property type="match status" value="1"/>
</dbReference>
<dbReference type="GeneID" id="90035053"/>
<evidence type="ECO:0000313" key="7">
    <source>
        <dbReference type="EMBL" id="KAK7206207.1"/>
    </source>
</evidence>
<dbReference type="RefSeq" id="XP_064769240.1">
    <property type="nucleotide sequence ID" value="XM_064909541.1"/>
</dbReference>
<comment type="subcellular location">
    <subcellularLocation>
        <location evidence="1">Mitochondrion outer membrane</location>
        <topology evidence="1">Multi-pass membrane protein</topology>
    </subcellularLocation>
</comment>
<evidence type="ECO:0000256" key="4">
    <source>
        <dbReference type="ARBA" id="ARBA00022692"/>
    </source>
</evidence>
<feature type="domain" description="Bacterial surface antigen (D15)" evidence="6">
    <location>
        <begin position="137"/>
        <end position="455"/>
    </location>
</feature>
<evidence type="ECO:0000259" key="6">
    <source>
        <dbReference type="Pfam" id="PF01103"/>
    </source>
</evidence>
<keyword evidence="4" id="KW-0812">Transmembrane</keyword>
<sequence>MAQISTDELRVKSLIYEGLERNQTLPVFLTSVKVVGGVHTRDSLLRTHIDPLLAKPYTTTTLLKAVDESTQRLRSFGIFNSVAFGLDVAPSAKNANLNYIPLEGTLLLQEASRIKIKTGTDIGNGDVSAYATGSIANLFGGAETLSADAKVDSLKQSSYLLNYNTPIKNSSMWSADFTGLVTTNERDWASHEETTRGIRVKAVGPGVLGGEQEIGYEAFMRTVGNLPRHASTSVRTGSGESFKSSVFNQFSVDKTNSIVFPTEGYKLKLRTEIAGFEPNNKGDVQFMKGEAQSTFVKSFFNENITLSFGARGGLLWSLLSSGKTYLPDRFFIGGPNSVRGFYLNRLGPSDDEDSIGGEAFLSTGVSLFSRFPNIAKESPLRLHLFANAGSLLGIDRLDPSRTFKKLVSEPSVSAGVGVIYAHPVARFELNFTLPIATRASEFPRKGFQWGLGMSFL</sequence>
<dbReference type="InterPro" id="IPR000184">
    <property type="entry name" value="Bac_surfAg_D15"/>
</dbReference>
<comment type="similarity">
    <text evidence="2">Belongs to the SAM50/omp85 family.</text>
</comment>
<organism evidence="7 8">
    <name type="scientific">Myxozyma melibiosi</name>
    <dbReference type="NCBI Taxonomy" id="54550"/>
    <lineage>
        <taxon>Eukaryota</taxon>
        <taxon>Fungi</taxon>
        <taxon>Dikarya</taxon>
        <taxon>Ascomycota</taxon>
        <taxon>Saccharomycotina</taxon>
        <taxon>Lipomycetes</taxon>
        <taxon>Lipomycetales</taxon>
        <taxon>Lipomycetaceae</taxon>
        <taxon>Myxozyma</taxon>
    </lineage>
</organism>
<gene>
    <name evidence="7" type="ORF">BZA70DRAFT_126904</name>
</gene>
<dbReference type="InterPro" id="IPR039910">
    <property type="entry name" value="D15-like"/>
</dbReference>
<dbReference type="Proteomes" id="UP001498771">
    <property type="component" value="Unassembled WGS sequence"/>
</dbReference>
<protein>
    <submittedName>
        <fullName evidence="7">Surface antigen-domain-containing protein</fullName>
    </submittedName>
</protein>
<evidence type="ECO:0000256" key="3">
    <source>
        <dbReference type="ARBA" id="ARBA00022452"/>
    </source>
</evidence>